<evidence type="ECO:0000313" key="3">
    <source>
        <dbReference type="Proteomes" id="UP000026962"/>
    </source>
</evidence>
<reference evidence="2" key="1">
    <citation type="submission" date="2015-04" db="UniProtKB">
        <authorList>
            <consortium name="EnsemblPlants"/>
        </authorList>
    </citation>
    <scope>IDENTIFICATION</scope>
</reference>
<keyword evidence="3" id="KW-1185">Reference proteome</keyword>
<dbReference type="OMA" id="KACTSMW"/>
<dbReference type="Gramene" id="OPUNC02G01580.1">
    <property type="protein sequence ID" value="OPUNC02G01580.1"/>
    <property type="gene ID" value="OPUNC02G01580"/>
</dbReference>
<proteinExistence type="predicted"/>
<organism evidence="2">
    <name type="scientific">Oryza punctata</name>
    <name type="common">Red rice</name>
    <dbReference type="NCBI Taxonomy" id="4537"/>
    <lineage>
        <taxon>Eukaryota</taxon>
        <taxon>Viridiplantae</taxon>
        <taxon>Streptophyta</taxon>
        <taxon>Embryophyta</taxon>
        <taxon>Tracheophyta</taxon>
        <taxon>Spermatophyta</taxon>
        <taxon>Magnoliopsida</taxon>
        <taxon>Liliopsida</taxon>
        <taxon>Poales</taxon>
        <taxon>Poaceae</taxon>
        <taxon>BOP clade</taxon>
        <taxon>Oryzoideae</taxon>
        <taxon>Oryzeae</taxon>
        <taxon>Oryzinae</taxon>
        <taxon>Oryza</taxon>
    </lineage>
</organism>
<keyword evidence="1" id="KW-0732">Signal</keyword>
<dbReference type="HOGENOM" id="CLU_198553_0_0_1"/>
<accession>A0A0E0JV06</accession>
<feature type="signal peptide" evidence="1">
    <location>
        <begin position="1"/>
        <end position="22"/>
    </location>
</feature>
<sequence length="60" mass="6271">MAQVSRTGVVALLLVAVVVVAAVSVPAAAAYGCFDDCYERCANGKSDKACTSMWQTDTKK</sequence>
<evidence type="ECO:0000256" key="1">
    <source>
        <dbReference type="SAM" id="SignalP"/>
    </source>
</evidence>
<dbReference type="PROSITE" id="PS51257">
    <property type="entry name" value="PROKAR_LIPOPROTEIN"/>
    <property type="match status" value="1"/>
</dbReference>
<dbReference type="Proteomes" id="UP000026962">
    <property type="component" value="Chromosome 2"/>
</dbReference>
<dbReference type="EnsemblPlants" id="OPUNC02G01580.1">
    <property type="protein sequence ID" value="OPUNC02G01580.1"/>
    <property type="gene ID" value="OPUNC02G01580"/>
</dbReference>
<feature type="chain" id="PRO_5002364505" evidence="1">
    <location>
        <begin position="23"/>
        <end position="60"/>
    </location>
</feature>
<dbReference type="AlphaFoldDB" id="A0A0E0JV06"/>
<reference evidence="2" key="2">
    <citation type="submission" date="2018-05" db="EMBL/GenBank/DDBJ databases">
        <title>OpunRS2 (Oryza punctata Reference Sequence Version 2).</title>
        <authorList>
            <person name="Zhang J."/>
            <person name="Kudrna D."/>
            <person name="Lee S."/>
            <person name="Talag J."/>
            <person name="Welchert J."/>
            <person name="Wing R.A."/>
        </authorList>
    </citation>
    <scope>NUCLEOTIDE SEQUENCE [LARGE SCALE GENOMIC DNA]</scope>
</reference>
<protein>
    <submittedName>
        <fullName evidence="2">Uncharacterized protein</fullName>
    </submittedName>
</protein>
<name>A0A0E0JV06_ORYPU</name>
<evidence type="ECO:0000313" key="2">
    <source>
        <dbReference type="EnsemblPlants" id="OPUNC02G01580.1"/>
    </source>
</evidence>